<dbReference type="GO" id="GO:0016779">
    <property type="term" value="F:nucleotidyltransferase activity"/>
    <property type="evidence" value="ECO:0007669"/>
    <property type="project" value="UniProtKB-KW"/>
</dbReference>
<keyword evidence="1" id="KW-0645">Protease</keyword>
<dbReference type="InterPro" id="IPR028090">
    <property type="entry name" value="JAB_dom_prok"/>
</dbReference>
<dbReference type="AlphaFoldDB" id="A0A850R5Z0"/>
<evidence type="ECO:0000313" key="9">
    <source>
        <dbReference type="Proteomes" id="UP000592294"/>
    </source>
</evidence>
<dbReference type="GO" id="GO:0006508">
    <property type="term" value="P:proteolysis"/>
    <property type="evidence" value="ECO:0007669"/>
    <property type="project" value="UniProtKB-KW"/>
</dbReference>
<evidence type="ECO:0000313" key="8">
    <source>
        <dbReference type="EMBL" id="NVZ08758.1"/>
    </source>
</evidence>
<comment type="caution">
    <text evidence="8">The sequence shown here is derived from an EMBL/GenBank/DDBJ whole genome shotgun (WGS) entry which is preliminary data.</text>
</comment>
<evidence type="ECO:0000256" key="5">
    <source>
        <dbReference type="ARBA" id="ARBA00023049"/>
    </source>
</evidence>
<keyword evidence="3" id="KW-0378">Hydrolase</keyword>
<sequence length="460" mass="51528">MSTLPLLRFPQGLFPELRAQLLTDSSRETFALLFGQRHRVGEHELIKIVSAHYPRPQDYEDQGLAHLRLKRQYIYDRLVEVQQRGDVDTLIDVHTHPFCSQGAAFSGTDDRDERAFHSWLTDTLDDIHYASIVLSRSDYAARLWRREAEGSVACPARIKTQVVSENWPCAGDPALADIALAEADPEHGFLARSVLALGLDNLRRMTHGQRLAVVGVGGLGSVIAENLIHTGFQALDLIDPDRVEITNLNRIVGAYYQDAVENRLKVEVVRDHLQRINPRAEIGAHAFGVEDEAALSVLAQADWIMLATDSQYSRFKAQEIALRFGIPLISSGVNITVTDGEITDMSGEVIVARTGDRLCLHCLGRINPTEVAAEQHKNDFLGQELVRRGYVDGQEVKEPAVKTLNSLISSMAVDALVNQYTERQLHKPLWIYENNEGACIYPDYHSVETRKKYCYFCAGE</sequence>
<evidence type="ECO:0000259" key="6">
    <source>
        <dbReference type="Pfam" id="PF00899"/>
    </source>
</evidence>
<evidence type="ECO:0000256" key="4">
    <source>
        <dbReference type="ARBA" id="ARBA00022833"/>
    </source>
</evidence>
<feature type="domain" description="THIF-type NAD/FAD binding fold" evidence="6">
    <location>
        <begin position="194"/>
        <end position="441"/>
    </location>
</feature>
<keyword evidence="8" id="KW-0548">Nucleotidyltransferase</keyword>
<evidence type="ECO:0000259" key="7">
    <source>
        <dbReference type="Pfam" id="PF14464"/>
    </source>
</evidence>
<dbReference type="GO" id="GO:0061504">
    <property type="term" value="P:cyclic threonylcarbamoyladenosine biosynthetic process"/>
    <property type="evidence" value="ECO:0007669"/>
    <property type="project" value="TreeGrafter"/>
</dbReference>
<organism evidence="8 9">
    <name type="scientific">Allochromatium humboldtianum</name>
    <dbReference type="NCBI Taxonomy" id="504901"/>
    <lineage>
        <taxon>Bacteria</taxon>
        <taxon>Pseudomonadati</taxon>
        <taxon>Pseudomonadota</taxon>
        <taxon>Gammaproteobacteria</taxon>
        <taxon>Chromatiales</taxon>
        <taxon>Chromatiaceae</taxon>
        <taxon>Allochromatium</taxon>
    </lineage>
</organism>
<dbReference type="Gene3D" id="3.40.50.720">
    <property type="entry name" value="NAD(P)-binding Rossmann-like Domain"/>
    <property type="match status" value="1"/>
</dbReference>
<dbReference type="Pfam" id="PF14464">
    <property type="entry name" value="Prok-JAB"/>
    <property type="match status" value="1"/>
</dbReference>
<reference evidence="8 9" key="1">
    <citation type="submission" date="2020-06" db="EMBL/GenBank/DDBJ databases">
        <title>Whole-genome sequence of Allochromatium humboldtianum DSM 21881, type strain.</title>
        <authorList>
            <person name="Kyndt J.A."/>
            <person name="Meyer T.E."/>
        </authorList>
    </citation>
    <scope>NUCLEOTIDE SEQUENCE [LARGE SCALE GENOMIC DNA]</scope>
    <source>
        <strain evidence="8 9">DSM 21881</strain>
    </source>
</reference>
<keyword evidence="4" id="KW-0862">Zinc</keyword>
<dbReference type="GO" id="GO:0008641">
    <property type="term" value="F:ubiquitin-like modifier activating enzyme activity"/>
    <property type="evidence" value="ECO:0007669"/>
    <property type="project" value="InterPro"/>
</dbReference>
<dbReference type="Pfam" id="PF00899">
    <property type="entry name" value="ThiF"/>
    <property type="match status" value="1"/>
</dbReference>
<keyword evidence="8" id="KW-0808">Transferase</keyword>
<dbReference type="SUPFAM" id="SSF69572">
    <property type="entry name" value="Activating enzymes of the ubiquitin-like proteins"/>
    <property type="match status" value="1"/>
</dbReference>
<keyword evidence="9" id="KW-1185">Reference proteome</keyword>
<dbReference type="PANTHER" id="PTHR43267">
    <property type="entry name" value="TRNA THREONYLCARBAMOYLADENOSINE DEHYDRATASE"/>
    <property type="match status" value="1"/>
</dbReference>
<keyword evidence="5" id="KW-0482">Metalloprotease</keyword>
<protein>
    <submittedName>
        <fullName evidence="8">ThiF family adenylyltransferase</fullName>
    </submittedName>
</protein>
<evidence type="ECO:0000256" key="1">
    <source>
        <dbReference type="ARBA" id="ARBA00022670"/>
    </source>
</evidence>
<dbReference type="InterPro" id="IPR035985">
    <property type="entry name" value="Ubiquitin-activating_enz"/>
</dbReference>
<gene>
    <name evidence="8" type="ORF">HW932_05740</name>
</gene>
<dbReference type="PANTHER" id="PTHR43267:SF1">
    <property type="entry name" value="TRNA THREONYLCARBAMOYLADENOSINE DEHYDRATASE"/>
    <property type="match status" value="1"/>
</dbReference>
<dbReference type="GO" id="GO:0061503">
    <property type="term" value="F:tRNA threonylcarbamoyladenosine dehydratase"/>
    <property type="evidence" value="ECO:0007669"/>
    <property type="project" value="TreeGrafter"/>
</dbReference>
<accession>A0A850R5Z0</accession>
<keyword evidence="2" id="KW-0479">Metal-binding</keyword>
<dbReference type="Proteomes" id="UP000592294">
    <property type="component" value="Unassembled WGS sequence"/>
</dbReference>
<proteinExistence type="predicted"/>
<dbReference type="InterPro" id="IPR000594">
    <property type="entry name" value="ThiF_NAD_FAD-bd"/>
</dbReference>
<dbReference type="EMBL" id="JABZEO010000003">
    <property type="protein sequence ID" value="NVZ08758.1"/>
    <property type="molecule type" value="Genomic_DNA"/>
</dbReference>
<feature type="domain" description="JAB" evidence="7">
    <location>
        <begin position="11"/>
        <end position="129"/>
    </location>
</feature>
<dbReference type="GO" id="GO:0046872">
    <property type="term" value="F:metal ion binding"/>
    <property type="evidence" value="ECO:0007669"/>
    <property type="project" value="UniProtKB-KW"/>
</dbReference>
<dbReference type="RefSeq" id="WP_176975530.1">
    <property type="nucleotide sequence ID" value="NZ_JABZEO010000003.1"/>
</dbReference>
<name>A0A850R5Z0_9GAMM</name>
<evidence type="ECO:0000256" key="2">
    <source>
        <dbReference type="ARBA" id="ARBA00022723"/>
    </source>
</evidence>
<evidence type="ECO:0000256" key="3">
    <source>
        <dbReference type="ARBA" id="ARBA00022801"/>
    </source>
</evidence>
<dbReference type="InterPro" id="IPR045886">
    <property type="entry name" value="ThiF/MoeB/HesA"/>
</dbReference>
<dbReference type="GO" id="GO:0008237">
    <property type="term" value="F:metallopeptidase activity"/>
    <property type="evidence" value="ECO:0007669"/>
    <property type="project" value="UniProtKB-KW"/>
</dbReference>